<accession>A0ABW1IJK8</accession>
<keyword evidence="1" id="KW-1133">Transmembrane helix</keyword>
<reference evidence="3" key="1">
    <citation type="journal article" date="2019" name="Int. J. Syst. Evol. Microbiol.">
        <title>The Global Catalogue of Microorganisms (GCM) 10K type strain sequencing project: providing services to taxonomists for standard genome sequencing and annotation.</title>
        <authorList>
            <consortium name="The Broad Institute Genomics Platform"/>
            <consortium name="The Broad Institute Genome Sequencing Center for Infectious Disease"/>
            <person name="Wu L."/>
            <person name="Ma J."/>
        </authorList>
    </citation>
    <scope>NUCLEOTIDE SEQUENCE [LARGE SCALE GENOMIC DNA]</scope>
    <source>
        <strain evidence="3">CCM 8749</strain>
    </source>
</reference>
<feature type="transmembrane region" description="Helical" evidence="1">
    <location>
        <begin position="21"/>
        <end position="42"/>
    </location>
</feature>
<evidence type="ECO:0000256" key="1">
    <source>
        <dbReference type="SAM" id="Phobius"/>
    </source>
</evidence>
<keyword evidence="1" id="KW-0472">Membrane</keyword>
<gene>
    <name evidence="2" type="ORF">ACFPXP_01920</name>
</gene>
<dbReference type="RefSeq" id="WP_379891859.1">
    <property type="nucleotide sequence ID" value="NZ_CBCSCT010000003.1"/>
</dbReference>
<keyword evidence="3" id="KW-1185">Reference proteome</keyword>
<dbReference type="EMBL" id="JBHSQV010000010">
    <property type="protein sequence ID" value="MFC5985229.1"/>
    <property type="molecule type" value="Genomic_DNA"/>
</dbReference>
<protein>
    <recommendedName>
        <fullName evidence="4">DUF202 domain-containing protein</fullName>
    </recommendedName>
</protein>
<dbReference type="Proteomes" id="UP001596250">
    <property type="component" value="Unassembled WGS sequence"/>
</dbReference>
<feature type="transmembrane region" description="Helical" evidence="1">
    <location>
        <begin position="54"/>
        <end position="74"/>
    </location>
</feature>
<name>A0ABW1IJK8_9BACL</name>
<sequence length="92" mass="10405">MTTKTAAANRNQRSERDVNRLVRIMTGAAWIALGFGLLLSLMNLHHFSDRNTSLMVGIGFMVGSVHIYVIRTAIDLVHRREEKMEEAEGQLH</sequence>
<evidence type="ECO:0000313" key="3">
    <source>
        <dbReference type="Proteomes" id="UP001596250"/>
    </source>
</evidence>
<evidence type="ECO:0008006" key="4">
    <source>
        <dbReference type="Google" id="ProtNLM"/>
    </source>
</evidence>
<organism evidence="2 3">
    <name type="scientific">Marinicrinis lubricantis</name>
    <dbReference type="NCBI Taxonomy" id="2086470"/>
    <lineage>
        <taxon>Bacteria</taxon>
        <taxon>Bacillati</taxon>
        <taxon>Bacillota</taxon>
        <taxon>Bacilli</taxon>
        <taxon>Bacillales</taxon>
        <taxon>Paenibacillaceae</taxon>
    </lineage>
</organism>
<comment type="caution">
    <text evidence="2">The sequence shown here is derived from an EMBL/GenBank/DDBJ whole genome shotgun (WGS) entry which is preliminary data.</text>
</comment>
<keyword evidence="1" id="KW-0812">Transmembrane</keyword>
<proteinExistence type="predicted"/>
<evidence type="ECO:0000313" key="2">
    <source>
        <dbReference type="EMBL" id="MFC5985229.1"/>
    </source>
</evidence>